<evidence type="ECO:0000256" key="2">
    <source>
        <dbReference type="ARBA" id="ARBA00022723"/>
    </source>
</evidence>
<dbReference type="CDD" id="cd00207">
    <property type="entry name" value="fer2"/>
    <property type="match status" value="1"/>
</dbReference>
<dbReference type="PROSITE" id="PS00197">
    <property type="entry name" value="2FE2S_FER_1"/>
    <property type="match status" value="1"/>
</dbReference>
<proteinExistence type="predicted"/>
<dbReference type="InterPro" id="IPR012675">
    <property type="entry name" value="Beta-grasp_dom_sf"/>
</dbReference>
<dbReference type="Proteomes" id="UP000611215">
    <property type="component" value="Unassembled WGS sequence"/>
</dbReference>
<keyword evidence="3" id="KW-0274">FAD</keyword>
<evidence type="ECO:0000259" key="6">
    <source>
        <dbReference type="PROSITE" id="PS51085"/>
    </source>
</evidence>
<dbReference type="InterPro" id="IPR016166">
    <property type="entry name" value="FAD-bd_PCMH"/>
</dbReference>
<dbReference type="PIRSF" id="PIRSF036557">
    <property type="entry name" value="XdhA_RC"/>
    <property type="match status" value="1"/>
</dbReference>
<evidence type="ECO:0000256" key="3">
    <source>
        <dbReference type="ARBA" id="ARBA00022827"/>
    </source>
</evidence>
<dbReference type="InterPro" id="IPR002346">
    <property type="entry name" value="Mopterin_DH_FAD-bd"/>
</dbReference>
<keyword evidence="4" id="KW-0560">Oxidoreductase</keyword>
<dbReference type="PANTHER" id="PTHR45444">
    <property type="entry name" value="XANTHINE DEHYDROGENASE"/>
    <property type="match status" value="1"/>
</dbReference>
<reference evidence="8 9" key="1">
    <citation type="submission" date="2020-11" db="EMBL/GenBank/DDBJ databases">
        <title>Winogradskyella marina sp. nov., isolated from marine sediment.</title>
        <authorList>
            <person name="Bo J."/>
            <person name="Wang S."/>
            <person name="Song X."/>
            <person name="Du Z."/>
        </authorList>
    </citation>
    <scope>NUCLEOTIDE SEQUENCE [LARGE SCALE GENOMIC DNA]</scope>
    <source>
        <strain evidence="8 9">F6397</strain>
    </source>
</reference>
<keyword evidence="1" id="KW-0285">Flavoprotein</keyword>
<dbReference type="Pfam" id="PF01799">
    <property type="entry name" value="Fer2_2"/>
    <property type="match status" value="1"/>
</dbReference>
<keyword evidence="5" id="KW-0408">Iron</keyword>
<name>A0ABS0EDX3_9FLAO</name>
<dbReference type="InterPro" id="IPR036683">
    <property type="entry name" value="CO_DH_flav_C_dom_sf"/>
</dbReference>
<dbReference type="InterPro" id="IPR006058">
    <property type="entry name" value="2Fe2S_fd_BS"/>
</dbReference>
<gene>
    <name evidence="8" type="ORF">ITJ86_01955</name>
</gene>
<dbReference type="InterPro" id="IPR036010">
    <property type="entry name" value="2Fe-2S_ferredoxin-like_sf"/>
</dbReference>
<evidence type="ECO:0000313" key="8">
    <source>
        <dbReference type="EMBL" id="MBF8148640.1"/>
    </source>
</evidence>
<protein>
    <submittedName>
        <fullName evidence="8">FAD binding domain-containing protein</fullName>
    </submittedName>
</protein>
<dbReference type="PROSITE" id="PS51387">
    <property type="entry name" value="FAD_PCMH"/>
    <property type="match status" value="1"/>
</dbReference>
<organism evidence="8 9">
    <name type="scientific">Winogradskyella marina</name>
    <dbReference type="NCBI Taxonomy" id="2785530"/>
    <lineage>
        <taxon>Bacteria</taxon>
        <taxon>Pseudomonadati</taxon>
        <taxon>Bacteroidota</taxon>
        <taxon>Flavobacteriia</taxon>
        <taxon>Flavobacteriales</taxon>
        <taxon>Flavobacteriaceae</taxon>
        <taxon>Winogradskyella</taxon>
    </lineage>
</organism>
<dbReference type="SUPFAM" id="SSF56176">
    <property type="entry name" value="FAD-binding/transporter-associated domain-like"/>
    <property type="match status" value="1"/>
</dbReference>
<dbReference type="SMART" id="SM01092">
    <property type="entry name" value="CO_deh_flav_C"/>
    <property type="match status" value="1"/>
</dbReference>
<dbReference type="InterPro" id="IPR016208">
    <property type="entry name" value="Ald_Oxase/xanthine_DH-like"/>
</dbReference>
<dbReference type="EMBL" id="JADOET010000001">
    <property type="protein sequence ID" value="MBF8148640.1"/>
    <property type="molecule type" value="Genomic_DNA"/>
</dbReference>
<evidence type="ECO:0000256" key="5">
    <source>
        <dbReference type="ARBA" id="ARBA00023004"/>
    </source>
</evidence>
<dbReference type="InterPro" id="IPR012175">
    <property type="entry name" value="Xanth_DH_ssu_bac"/>
</dbReference>
<keyword evidence="2" id="KW-0479">Metal-binding</keyword>
<evidence type="ECO:0000256" key="1">
    <source>
        <dbReference type="ARBA" id="ARBA00022630"/>
    </source>
</evidence>
<dbReference type="InterPro" id="IPR036318">
    <property type="entry name" value="FAD-bd_PCMH-like_sf"/>
</dbReference>
<evidence type="ECO:0000256" key="4">
    <source>
        <dbReference type="ARBA" id="ARBA00023002"/>
    </source>
</evidence>
<evidence type="ECO:0000259" key="7">
    <source>
        <dbReference type="PROSITE" id="PS51387"/>
    </source>
</evidence>
<dbReference type="Gene3D" id="3.30.390.50">
    <property type="entry name" value="CO dehydrogenase flavoprotein, C-terminal domain"/>
    <property type="match status" value="1"/>
</dbReference>
<dbReference type="InterPro" id="IPR005107">
    <property type="entry name" value="CO_DH_flav_C"/>
</dbReference>
<dbReference type="RefSeq" id="WP_195869916.1">
    <property type="nucleotide sequence ID" value="NZ_JADOET010000001.1"/>
</dbReference>
<dbReference type="PANTHER" id="PTHR45444:SF3">
    <property type="entry name" value="XANTHINE DEHYDROGENASE"/>
    <property type="match status" value="1"/>
</dbReference>
<dbReference type="SUPFAM" id="SSF55447">
    <property type="entry name" value="CO dehydrogenase flavoprotein C-terminal domain-like"/>
    <property type="match status" value="1"/>
</dbReference>
<keyword evidence="9" id="KW-1185">Reference proteome</keyword>
<dbReference type="SUPFAM" id="SSF54292">
    <property type="entry name" value="2Fe-2S ferredoxin-like"/>
    <property type="match status" value="1"/>
</dbReference>
<feature type="domain" description="2Fe-2S ferredoxin-type" evidence="6">
    <location>
        <begin position="1"/>
        <end position="85"/>
    </location>
</feature>
<dbReference type="Pfam" id="PF03450">
    <property type="entry name" value="CO_deh_flav_C"/>
    <property type="match status" value="1"/>
</dbReference>
<dbReference type="InterPro" id="IPR016169">
    <property type="entry name" value="FAD-bd_PCMH_sub2"/>
</dbReference>
<dbReference type="InterPro" id="IPR036884">
    <property type="entry name" value="2Fe-2S-bd_dom_sf"/>
</dbReference>
<dbReference type="InterPro" id="IPR001041">
    <property type="entry name" value="2Fe-2S_ferredoxin-type"/>
</dbReference>
<dbReference type="Pfam" id="PF00941">
    <property type="entry name" value="FAD_binding_5"/>
    <property type="match status" value="1"/>
</dbReference>
<comment type="caution">
    <text evidence="8">The sequence shown here is derived from an EMBL/GenBank/DDBJ whole genome shotgun (WGS) entry which is preliminary data.</text>
</comment>
<sequence>MITFILNNKTIKTPENSGMTLLDFVRYQQRLTGTKIGCREGDCGACTVLVGTLNTKGILEYQSITSCISPLGNAHGKHIVTVEGTNLNDKLTTAQEAMKSNYATQCGFCTPGFVVALTGFALSNSENNYSTALDAISGNICRCTGYKSIEKAAHQVVEKLENKNTNSINWLIENEFIPQYFETIPQRLKAIEIKDLNQPKGKYISGGTDLYVQQADNLTNNSVHLIAEKDYLKGITIENDICTIGTNTTVSDLWNHSELNNYFPNLKKHLKLVSSEQIRNMASLGGNFVNASPIGDMTIFFLALNSDITITDKDEKERTIALKNFYQDYKTYDLKDGELLKNISFKLPNKSTFFNFEKVCKRTHLDIASVNSAIHILVENEMISEAHIAIGGVAAIPKYLHETSKFLTGKSLTSETILEANDILQNEIAPISDVRGTSDYKRLLARQLFFAHFTEVFPKQFTLKDFIQHA</sequence>
<dbReference type="Gene3D" id="3.30.465.10">
    <property type="match status" value="1"/>
</dbReference>
<dbReference type="InterPro" id="IPR002888">
    <property type="entry name" value="2Fe-2S-bd"/>
</dbReference>
<dbReference type="PROSITE" id="PS51085">
    <property type="entry name" value="2FE2S_FER_2"/>
    <property type="match status" value="1"/>
</dbReference>
<dbReference type="Gene3D" id="1.10.150.120">
    <property type="entry name" value="[2Fe-2S]-binding domain"/>
    <property type="match status" value="1"/>
</dbReference>
<dbReference type="Pfam" id="PF00111">
    <property type="entry name" value="Fer2"/>
    <property type="match status" value="1"/>
</dbReference>
<accession>A0ABS0EDX3</accession>
<dbReference type="SUPFAM" id="SSF47741">
    <property type="entry name" value="CO dehydrogenase ISP C-domain like"/>
    <property type="match status" value="1"/>
</dbReference>
<evidence type="ECO:0000313" key="9">
    <source>
        <dbReference type="Proteomes" id="UP000611215"/>
    </source>
</evidence>
<dbReference type="Gene3D" id="3.10.20.30">
    <property type="match status" value="1"/>
</dbReference>
<feature type="domain" description="FAD-binding PCMH-type" evidence="7">
    <location>
        <begin position="163"/>
        <end position="350"/>
    </location>
</feature>